<feature type="domain" description="FAD-binding PCMH-type" evidence="4">
    <location>
        <begin position="1"/>
        <end position="117"/>
    </location>
</feature>
<evidence type="ECO:0000313" key="6">
    <source>
        <dbReference type="Proteomes" id="UP001324287"/>
    </source>
</evidence>
<dbReference type="InterPro" id="IPR016166">
    <property type="entry name" value="FAD-bd_PCMH"/>
</dbReference>
<sequence length="149" mass="15966">MAPPRGGEAVTLPSLTRQRDAERSALLGDTCPMITQALPYVAHSTIRNRGTVGGSLAHADPAAELPAVATALGAEFTVQSARGSRVIAADDFFESYFTSALAEDEVLVSVTFPSLRSGEGTAWEEFAPGTVTSRSSVWQRRSRWTPRAW</sequence>
<dbReference type="SUPFAM" id="SSF56176">
    <property type="entry name" value="FAD-binding/transporter-associated domain-like"/>
    <property type="match status" value="1"/>
</dbReference>
<dbReference type="EMBL" id="CP141261">
    <property type="protein sequence ID" value="WRL63556.1"/>
    <property type="molecule type" value="Genomic_DNA"/>
</dbReference>
<dbReference type="PROSITE" id="PS51387">
    <property type="entry name" value="FAD_PCMH"/>
    <property type="match status" value="1"/>
</dbReference>
<evidence type="ECO:0000256" key="2">
    <source>
        <dbReference type="ARBA" id="ARBA00022827"/>
    </source>
</evidence>
<dbReference type="InterPro" id="IPR036318">
    <property type="entry name" value="FAD-bd_PCMH-like_sf"/>
</dbReference>
<reference evidence="5 6" key="1">
    <citation type="submission" date="2023-12" db="EMBL/GenBank/DDBJ databases">
        <title>Blastococcus brunescens sp. nov., an actonobacterium isolated from sandstone collected in sahara desert.</title>
        <authorList>
            <person name="Gtari M."/>
            <person name="Ghodhbane F."/>
        </authorList>
    </citation>
    <scope>NUCLEOTIDE SEQUENCE [LARGE SCALE GENOMIC DNA]</scope>
    <source>
        <strain evidence="5 6">BMG 8361</strain>
    </source>
</reference>
<keyword evidence="3" id="KW-0560">Oxidoreductase</keyword>
<dbReference type="InterPro" id="IPR002346">
    <property type="entry name" value="Mopterin_DH_FAD-bd"/>
</dbReference>
<evidence type="ECO:0000259" key="4">
    <source>
        <dbReference type="PROSITE" id="PS51387"/>
    </source>
</evidence>
<gene>
    <name evidence="5" type="ORF">U6N30_28305</name>
</gene>
<dbReference type="Pfam" id="PF00941">
    <property type="entry name" value="FAD_binding_5"/>
    <property type="match status" value="1"/>
</dbReference>
<dbReference type="Proteomes" id="UP001324287">
    <property type="component" value="Chromosome"/>
</dbReference>
<evidence type="ECO:0000256" key="3">
    <source>
        <dbReference type="ARBA" id="ARBA00023002"/>
    </source>
</evidence>
<organism evidence="5 6">
    <name type="scientific">Blastococcus brunescens</name>
    <dbReference type="NCBI Taxonomy" id="1564165"/>
    <lineage>
        <taxon>Bacteria</taxon>
        <taxon>Bacillati</taxon>
        <taxon>Actinomycetota</taxon>
        <taxon>Actinomycetes</taxon>
        <taxon>Geodermatophilales</taxon>
        <taxon>Geodermatophilaceae</taxon>
        <taxon>Blastococcus</taxon>
    </lineage>
</organism>
<keyword evidence="1" id="KW-0285">Flavoprotein</keyword>
<proteinExistence type="predicted"/>
<protein>
    <submittedName>
        <fullName evidence="5">FAD binding domain-containing protein</fullName>
    </submittedName>
</protein>
<dbReference type="RefSeq" id="WP_324274891.1">
    <property type="nucleotide sequence ID" value="NZ_CP141261.1"/>
</dbReference>
<name>A0ABZ1B1D5_9ACTN</name>
<dbReference type="Gene3D" id="3.30.465.10">
    <property type="match status" value="1"/>
</dbReference>
<dbReference type="PANTHER" id="PTHR42659:SF2">
    <property type="entry name" value="XANTHINE DEHYDROGENASE SUBUNIT C-RELATED"/>
    <property type="match status" value="1"/>
</dbReference>
<keyword evidence="6" id="KW-1185">Reference proteome</keyword>
<evidence type="ECO:0000313" key="5">
    <source>
        <dbReference type="EMBL" id="WRL63556.1"/>
    </source>
</evidence>
<accession>A0ABZ1B1D5</accession>
<evidence type="ECO:0000256" key="1">
    <source>
        <dbReference type="ARBA" id="ARBA00022630"/>
    </source>
</evidence>
<keyword evidence="2" id="KW-0274">FAD</keyword>
<dbReference type="PANTHER" id="PTHR42659">
    <property type="entry name" value="XANTHINE DEHYDROGENASE SUBUNIT C-RELATED"/>
    <property type="match status" value="1"/>
</dbReference>
<dbReference type="InterPro" id="IPR051312">
    <property type="entry name" value="Diverse_Substr_Oxidored"/>
</dbReference>
<dbReference type="InterPro" id="IPR016169">
    <property type="entry name" value="FAD-bd_PCMH_sub2"/>
</dbReference>